<dbReference type="EMBL" id="ADHJ01000043">
    <property type="protein sequence ID" value="EFU39170.1"/>
    <property type="molecule type" value="Genomic_DNA"/>
</dbReference>
<gene>
    <name evidence="3" type="ORF">PVOR_26588</name>
</gene>
<dbReference type="SUPFAM" id="SSF56059">
    <property type="entry name" value="Glutathione synthetase ATP-binding domain-like"/>
    <property type="match status" value="1"/>
</dbReference>
<dbReference type="Gene3D" id="3.30.470.20">
    <property type="entry name" value="ATP-grasp fold, B domain"/>
    <property type="match status" value="1"/>
</dbReference>
<dbReference type="GO" id="GO:0046872">
    <property type="term" value="F:metal ion binding"/>
    <property type="evidence" value="ECO:0007669"/>
    <property type="project" value="InterPro"/>
</dbReference>
<proteinExistence type="predicted"/>
<dbReference type="AlphaFoldDB" id="A0A2R9SP56"/>
<dbReference type="GO" id="GO:0005524">
    <property type="term" value="F:ATP binding"/>
    <property type="evidence" value="ECO:0007669"/>
    <property type="project" value="UniProtKB-UniRule"/>
</dbReference>
<organism evidence="3 4">
    <name type="scientific">Paenibacillus vortex V453</name>
    <dbReference type="NCBI Taxonomy" id="715225"/>
    <lineage>
        <taxon>Bacteria</taxon>
        <taxon>Bacillati</taxon>
        <taxon>Bacillota</taxon>
        <taxon>Bacilli</taxon>
        <taxon>Bacillales</taxon>
        <taxon>Paenibacillaceae</taxon>
        <taxon>Paenibacillus</taxon>
    </lineage>
</organism>
<keyword evidence="4" id="KW-1185">Reference proteome</keyword>
<evidence type="ECO:0000313" key="3">
    <source>
        <dbReference type="EMBL" id="EFU39170.1"/>
    </source>
</evidence>
<comment type="caution">
    <text evidence="3">The sequence shown here is derived from an EMBL/GenBank/DDBJ whole genome shotgun (WGS) entry which is preliminary data.</text>
</comment>
<feature type="domain" description="ATP-grasp" evidence="2">
    <location>
        <begin position="119"/>
        <end position="356"/>
    </location>
</feature>
<accession>A0A2R9SP56</accession>
<dbReference type="RefSeq" id="WP_006212060.1">
    <property type="nucleotide sequence ID" value="NZ_ADHJ01000043.1"/>
</dbReference>
<keyword evidence="1" id="KW-0547">Nucleotide-binding</keyword>
<evidence type="ECO:0000256" key="1">
    <source>
        <dbReference type="PROSITE-ProRule" id="PRU00409"/>
    </source>
</evidence>
<evidence type="ECO:0000313" key="4">
    <source>
        <dbReference type="Proteomes" id="UP000003094"/>
    </source>
</evidence>
<dbReference type="PROSITE" id="PS50975">
    <property type="entry name" value="ATP_GRASP"/>
    <property type="match status" value="1"/>
</dbReference>
<keyword evidence="1" id="KW-0067">ATP-binding</keyword>
<dbReference type="InterPro" id="IPR011761">
    <property type="entry name" value="ATP-grasp"/>
</dbReference>
<dbReference type="Pfam" id="PF14398">
    <property type="entry name" value="ATPgrasp_YheCD"/>
    <property type="match status" value="1"/>
</dbReference>
<dbReference type="Proteomes" id="UP000003094">
    <property type="component" value="Unassembled WGS sequence"/>
</dbReference>
<reference evidence="3 4" key="1">
    <citation type="journal article" date="2010" name="BMC Genomics">
        <title>Genome sequence of the pattern forming Paenibacillus vortex bacterium reveals potential for thriving in complex environments.</title>
        <authorList>
            <person name="Sirota-Madi A."/>
            <person name="Olender T."/>
            <person name="Helman Y."/>
            <person name="Ingham C."/>
            <person name="Brainis I."/>
            <person name="Roth D."/>
            <person name="Hagi E."/>
            <person name="Brodsky L."/>
            <person name="Leshkowitz D."/>
            <person name="Galatenko V."/>
            <person name="Nikolaev V."/>
            <person name="Mugasimangalam R.C."/>
            <person name="Bransburg-Zabary S."/>
            <person name="Gutnick D.L."/>
            <person name="Lancet D."/>
            <person name="Ben-Jacob E."/>
        </authorList>
    </citation>
    <scope>NUCLEOTIDE SEQUENCE [LARGE SCALE GENOMIC DNA]</scope>
    <source>
        <strain evidence="3 4">V453</strain>
    </source>
</reference>
<dbReference type="InterPro" id="IPR026838">
    <property type="entry name" value="YheC/D"/>
</dbReference>
<evidence type="ECO:0000259" key="2">
    <source>
        <dbReference type="PROSITE" id="PS50975"/>
    </source>
</evidence>
<sequence>MSKPILGIMTLYLDDRKKLEERHIYEHMIREGKAMGMDVYVFTPADVNSSQGLINAMEYDPDNNKWSRNWRSFPHMIFDRCRIQKSARFQQLLRFRSRYRYLLFLNRPLRNKWTIHQILSTKKRFRPHLPDTRIVTSTSDIHRMLNVHPTVYFKPINGTGGRGILRINKVEGVAGTYEVQGRNANRNIIKPKRMPSGHLAQYLSGWGNKDRYLVQEGIQLELPDGRVHDYRMLVQKNGTGRWQVTGCVGRVGAPKSVTSNLHGGGRATRMEELLSKWIADPARRASIREEADALGVDVAKFLDEQYGGLCELALDLAVDKSGRILIIEVNPKPSREVFSQIGDMTAYRESMVRPLEYAMWVYSTKKIRKKCLIEAYECRISEFRRTHKGCSQVGSYPWEQPL</sequence>
<name>A0A2R9SP56_9BACL</name>
<protein>
    <recommendedName>
        <fullName evidence="2">ATP-grasp domain-containing protein</fullName>
    </recommendedName>
</protein>
<dbReference type="KEGG" id="pvo:PVOR_26588"/>